<dbReference type="PROSITE" id="PS51186">
    <property type="entry name" value="GNAT"/>
    <property type="match status" value="1"/>
</dbReference>
<dbReference type="RefSeq" id="WP_012111145.1">
    <property type="nucleotide sequence ID" value="NC_009719.1"/>
</dbReference>
<dbReference type="InterPro" id="IPR000182">
    <property type="entry name" value="GNAT_dom"/>
</dbReference>
<sequence>MFEIEAERPEHGPAIEALLDLSFGPGRYAKAAQRLREGNHPVPELCYVAFSEEDGERHMVGALSFWPVVIGGVPGLMLGPLAVEPRLRGKGCGIKLMEKGLADAKKLGYRLVILVGDAPYYARVGFGPVPPGRLTMPGPVDPSRLLYRELDIGAFGRARGAIVKPLDAASPHPER</sequence>
<gene>
    <name evidence="2" type="ordered locus">Plav_2226</name>
</gene>
<keyword evidence="3" id="KW-1185">Reference proteome</keyword>
<accession>A7HVA7</accession>
<protein>
    <submittedName>
        <fullName evidence="2">GCN5-related N-acetyltransferase</fullName>
    </submittedName>
</protein>
<evidence type="ECO:0000259" key="1">
    <source>
        <dbReference type="PROSITE" id="PS51186"/>
    </source>
</evidence>
<evidence type="ECO:0000313" key="3">
    <source>
        <dbReference type="Proteomes" id="UP000006377"/>
    </source>
</evidence>
<dbReference type="KEGG" id="pla:Plav_2226"/>
<dbReference type="Proteomes" id="UP000006377">
    <property type="component" value="Chromosome"/>
</dbReference>
<feature type="domain" description="N-acetyltransferase" evidence="1">
    <location>
        <begin position="2"/>
        <end position="147"/>
    </location>
</feature>
<reference evidence="2 3" key="1">
    <citation type="journal article" date="2011" name="Stand. Genomic Sci.">
        <title>Complete genome sequence of Parvibaculum lavamentivorans type strain (DS-1(T)).</title>
        <authorList>
            <person name="Schleheck D."/>
            <person name="Weiss M."/>
            <person name="Pitluck S."/>
            <person name="Bruce D."/>
            <person name="Land M.L."/>
            <person name="Han S."/>
            <person name="Saunders E."/>
            <person name="Tapia R."/>
            <person name="Detter C."/>
            <person name="Brettin T."/>
            <person name="Han J."/>
            <person name="Woyke T."/>
            <person name="Goodwin L."/>
            <person name="Pennacchio L."/>
            <person name="Nolan M."/>
            <person name="Cook A.M."/>
            <person name="Kjelleberg S."/>
            <person name="Thomas T."/>
        </authorList>
    </citation>
    <scope>NUCLEOTIDE SEQUENCE [LARGE SCALE GENOMIC DNA]</scope>
    <source>
        <strain evidence="3">DS-1 / DSM 13023 / NCIMB 13966</strain>
    </source>
</reference>
<name>A7HVA7_PARL1</name>
<dbReference type="InterPro" id="IPR016181">
    <property type="entry name" value="Acyl_CoA_acyltransferase"/>
</dbReference>
<proteinExistence type="predicted"/>
<dbReference type="SUPFAM" id="SSF55729">
    <property type="entry name" value="Acyl-CoA N-acyltransferases (Nat)"/>
    <property type="match status" value="1"/>
</dbReference>
<dbReference type="HOGENOM" id="CLU_081840_0_2_5"/>
<dbReference type="Pfam" id="PF00583">
    <property type="entry name" value="Acetyltransf_1"/>
    <property type="match status" value="1"/>
</dbReference>
<organism evidence="2 3">
    <name type="scientific">Parvibaculum lavamentivorans (strain DS-1 / DSM 13023 / NCIMB 13966)</name>
    <dbReference type="NCBI Taxonomy" id="402881"/>
    <lineage>
        <taxon>Bacteria</taxon>
        <taxon>Pseudomonadati</taxon>
        <taxon>Pseudomonadota</taxon>
        <taxon>Alphaproteobacteria</taxon>
        <taxon>Hyphomicrobiales</taxon>
        <taxon>Parvibaculaceae</taxon>
        <taxon>Parvibaculum</taxon>
    </lineage>
</organism>
<dbReference type="Gene3D" id="3.40.630.30">
    <property type="match status" value="1"/>
</dbReference>
<keyword evidence="2" id="KW-0808">Transferase</keyword>
<dbReference type="CDD" id="cd04301">
    <property type="entry name" value="NAT_SF"/>
    <property type="match status" value="1"/>
</dbReference>
<dbReference type="EMBL" id="CP000774">
    <property type="protein sequence ID" value="ABS63840.1"/>
    <property type="molecule type" value="Genomic_DNA"/>
</dbReference>
<dbReference type="OrthoDB" id="9815099at2"/>
<dbReference type="AlphaFoldDB" id="A7HVA7"/>
<evidence type="ECO:0000313" key="2">
    <source>
        <dbReference type="EMBL" id="ABS63840.1"/>
    </source>
</evidence>
<dbReference type="GO" id="GO:0016747">
    <property type="term" value="F:acyltransferase activity, transferring groups other than amino-acyl groups"/>
    <property type="evidence" value="ECO:0007669"/>
    <property type="project" value="InterPro"/>
</dbReference>
<dbReference type="eggNOG" id="COG3153">
    <property type="taxonomic scope" value="Bacteria"/>
</dbReference>